<dbReference type="RefSeq" id="XP_009221157.1">
    <property type="nucleotide sequence ID" value="XM_009222893.1"/>
</dbReference>
<proteinExistence type="predicted"/>
<evidence type="ECO:0000313" key="1">
    <source>
        <dbReference type="EMBL" id="EJT75157.1"/>
    </source>
</evidence>
<dbReference type="EnsemblFungi" id="EJT75157">
    <property type="protein sequence ID" value="EJT75157"/>
    <property type="gene ID" value="GGTG_05094"/>
</dbReference>
<name>J3NUY5_GAET3</name>
<gene>
    <name evidence="2" type="primary">20345552</name>
    <name evidence="1" type="ORF">GGTG_05094</name>
</gene>
<dbReference type="AlphaFoldDB" id="J3NUY5"/>
<organism evidence="1">
    <name type="scientific">Gaeumannomyces tritici (strain R3-111a-1)</name>
    <name type="common">Wheat and barley take-all root rot fungus</name>
    <name type="synonym">Gaeumannomyces graminis var. tritici</name>
    <dbReference type="NCBI Taxonomy" id="644352"/>
    <lineage>
        <taxon>Eukaryota</taxon>
        <taxon>Fungi</taxon>
        <taxon>Dikarya</taxon>
        <taxon>Ascomycota</taxon>
        <taxon>Pezizomycotina</taxon>
        <taxon>Sordariomycetes</taxon>
        <taxon>Sordariomycetidae</taxon>
        <taxon>Magnaporthales</taxon>
        <taxon>Magnaporthaceae</taxon>
        <taxon>Gaeumannomyces</taxon>
    </lineage>
</organism>
<accession>J3NUY5</accession>
<dbReference type="OrthoDB" id="10423068at2759"/>
<sequence>MFSLPLRHATSARPRSMKSLVDPKGLLLPPNSPLFADYRVGSDFRNGLQRAVGHLDRNKMTTVLCSILILAIEHGEIMYTRGEFAFYTALKYALNTDGAVVEALEKLVEELSVEDLDRVCLIPLDLTTQALTSLIDTLVQARRQYLILTLSGARKTLIVHLLDNFRWSAYDKWEMHPTLHRPLDGEGWRADGSYWWRADINNPLDVYPAMRTVERIHPPGYLA</sequence>
<reference evidence="2" key="5">
    <citation type="submission" date="2018-04" db="UniProtKB">
        <authorList>
            <consortium name="EnsemblFungi"/>
        </authorList>
    </citation>
    <scope>IDENTIFICATION</scope>
    <source>
        <strain evidence="2">R3-111a-1</strain>
    </source>
</reference>
<evidence type="ECO:0000313" key="3">
    <source>
        <dbReference type="Proteomes" id="UP000006039"/>
    </source>
</evidence>
<reference evidence="1" key="3">
    <citation type="submission" date="2010-09" db="EMBL/GenBank/DDBJ databases">
        <title>Annotation of Gaeumannomyces graminis var. tritici R3-111a-1.</title>
        <authorList>
            <consortium name="The Broad Institute Genome Sequencing Platform"/>
            <person name="Ma L.-J."/>
            <person name="Dead R."/>
            <person name="Young S.K."/>
            <person name="Zeng Q."/>
            <person name="Gargeya S."/>
            <person name="Fitzgerald M."/>
            <person name="Haas B."/>
            <person name="Abouelleil A."/>
            <person name="Alvarado L."/>
            <person name="Arachchi H.M."/>
            <person name="Berlin A."/>
            <person name="Brown A."/>
            <person name="Chapman S.B."/>
            <person name="Chen Z."/>
            <person name="Dunbar C."/>
            <person name="Freedman E."/>
            <person name="Gearin G."/>
            <person name="Gellesch M."/>
            <person name="Goldberg J."/>
            <person name="Griggs A."/>
            <person name="Gujja S."/>
            <person name="Heiman D."/>
            <person name="Howarth C."/>
            <person name="Larson L."/>
            <person name="Lui A."/>
            <person name="MacDonald P.J.P."/>
            <person name="Mehta T."/>
            <person name="Montmayeur A."/>
            <person name="Murphy C."/>
            <person name="Neiman D."/>
            <person name="Pearson M."/>
            <person name="Priest M."/>
            <person name="Roberts A."/>
            <person name="Saif S."/>
            <person name="Shea T."/>
            <person name="Shenoy N."/>
            <person name="Sisk P."/>
            <person name="Stolte C."/>
            <person name="Sykes S."/>
            <person name="Yandava C."/>
            <person name="Wortman J."/>
            <person name="Nusbaum C."/>
            <person name="Birren B."/>
        </authorList>
    </citation>
    <scope>NUCLEOTIDE SEQUENCE</scope>
    <source>
        <strain evidence="1">R3-111a-1</strain>
    </source>
</reference>
<dbReference type="EMBL" id="GL385397">
    <property type="protein sequence ID" value="EJT75157.1"/>
    <property type="molecule type" value="Genomic_DNA"/>
</dbReference>
<protein>
    <submittedName>
        <fullName evidence="1 2">Uncharacterized protein</fullName>
    </submittedName>
</protein>
<keyword evidence="3" id="KW-1185">Reference proteome</keyword>
<dbReference type="HOGENOM" id="CLU_086425_0_0_1"/>
<dbReference type="VEuPathDB" id="FungiDB:GGTG_05094"/>
<reference evidence="1" key="2">
    <citation type="submission" date="2010-07" db="EMBL/GenBank/DDBJ databases">
        <authorList>
            <consortium name="The Broad Institute Genome Sequencing Platform"/>
            <consortium name="Broad Institute Genome Sequencing Center for Infectious Disease"/>
            <person name="Ma L.-J."/>
            <person name="Dead R."/>
            <person name="Young S."/>
            <person name="Zeng Q."/>
            <person name="Koehrsen M."/>
            <person name="Alvarado L."/>
            <person name="Berlin A."/>
            <person name="Chapman S.B."/>
            <person name="Chen Z."/>
            <person name="Freedman E."/>
            <person name="Gellesch M."/>
            <person name="Goldberg J."/>
            <person name="Griggs A."/>
            <person name="Gujja S."/>
            <person name="Heilman E.R."/>
            <person name="Heiman D."/>
            <person name="Hepburn T."/>
            <person name="Howarth C."/>
            <person name="Jen D."/>
            <person name="Larson L."/>
            <person name="Mehta T."/>
            <person name="Neiman D."/>
            <person name="Pearson M."/>
            <person name="Roberts A."/>
            <person name="Saif S."/>
            <person name="Shea T."/>
            <person name="Shenoy N."/>
            <person name="Sisk P."/>
            <person name="Stolte C."/>
            <person name="Sykes S."/>
            <person name="Walk T."/>
            <person name="White J."/>
            <person name="Yandava C."/>
            <person name="Haas B."/>
            <person name="Nusbaum C."/>
            <person name="Birren B."/>
        </authorList>
    </citation>
    <scope>NUCLEOTIDE SEQUENCE</scope>
    <source>
        <strain evidence="1">R3-111a-1</strain>
    </source>
</reference>
<reference evidence="3" key="1">
    <citation type="submission" date="2010-07" db="EMBL/GenBank/DDBJ databases">
        <title>The genome sequence of Gaeumannomyces graminis var. tritici strain R3-111a-1.</title>
        <authorList>
            <consortium name="The Broad Institute Genome Sequencing Platform"/>
            <person name="Ma L.-J."/>
            <person name="Dead R."/>
            <person name="Young S."/>
            <person name="Zeng Q."/>
            <person name="Koehrsen M."/>
            <person name="Alvarado L."/>
            <person name="Berlin A."/>
            <person name="Chapman S.B."/>
            <person name="Chen Z."/>
            <person name="Freedman E."/>
            <person name="Gellesch M."/>
            <person name="Goldberg J."/>
            <person name="Griggs A."/>
            <person name="Gujja S."/>
            <person name="Heilman E.R."/>
            <person name="Heiman D."/>
            <person name="Hepburn T."/>
            <person name="Howarth C."/>
            <person name="Jen D."/>
            <person name="Larson L."/>
            <person name="Mehta T."/>
            <person name="Neiman D."/>
            <person name="Pearson M."/>
            <person name="Roberts A."/>
            <person name="Saif S."/>
            <person name="Shea T."/>
            <person name="Shenoy N."/>
            <person name="Sisk P."/>
            <person name="Stolte C."/>
            <person name="Sykes S."/>
            <person name="Walk T."/>
            <person name="White J."/>
            <person name="Yandava C."/>
            <person name="Haas B."/>
            <person name="Nusbaum C."/>
            <person name="Birren B."/>
        </authorList>
    </citation>
    <scope>NUCLEOTIDE SEQUENCE [LARGE SCALE GENOMIC DNA]</scope>
    <source>
        <strain evidence="3">R3-111a-1</strain>
    </source>
</reference>
<reference evidence="2" key="4">
    <citation type="journal article" date="2015" name="G3 (Bethesda)">
        <title>Genome sequences of three phytopathogenic species of the Magnaporthaceae family of fungi.</title>
        <authorList>
            <person name="Okagaki L.H."/>
            <person name="Nunes C.C."/>
            <person name="Sailsbery J."/>
            <person name="Clay B."/>
            <person name="Brown D."/>
            <person name="John T."/>
            <person name="Oh Y."/>
            <person name="Young N."/>
            <person name="Fitzgerald M."/>
            <person name="Haas B.J."/>
            <person name="Zeng Q."/>
            <person name="Young S."/>
            <person name="Adiconis X."/>
            <person name="Fan L."/>
            <person name="Levin J.Z."/>
            <person name="Mitchell T.K."/>
            <person name="Okubara P.A."/>
            <person name="Farman M.L."/>
            <person name="Kohn L.M."/>
            <person name="Birren B."/>
            <person name="Ma L.-J."/>
            <person name="Dean R.A."/>
        </authorList>
    </citation>
    <scope>NUCLEOTIDE SEQUENCE</scope>
    <source>
        <strain evidence="2">R3-111a-1</strain>
    </source>
</reference>
<dbReference type="Proteomes" id="UP000006039">
    <property type="component" value="Unassembled WGS sequence"/>
</dbReference>
<dbReference type="GeneID" id="20345552"/>
<dbReference type="eggNOG" id="ENOG502RAKV">
    <property type="taxonomic scope" value="Eukaryota"/>
</dbReference>
<evidence type="ECO:0000313" key="2">
    <source>
        <dbReference type="EnsemblFungi" id="EJT75157"/>
    </source>
</evidence>